<dbReference type="PANTHER" id="PTHR10795">
    <property type="entry name" value="PROPROTEIN CONVERTASE SUBTILISIN/KEXIN"/>
    <property type="match status" value="1"/>
</dbReference>
<feature type="signal peptide" evidence="3">
    <location>
        <begin position="1"/>
        <end position="22"/>
    </location>
</feature>
<dbReference type="Pfam" id="PF05922">
    <property type="entry name" value="Inhibitor_I9"/>
    <property type="match status" value="1"/>
</dbReference>
<protein>
    <submittedName>
        <fullName evidence="5">Cucumisin</fullName>
    </submittedName>
</protein>
<dbReference type="InterPro" id="IPR045051">
    <property type="entry name" value="SBT"/>
</dbReference>
<accession>A0A2U1MN81</accession>
<dbReference type="SUPFAM" id="SSF52743">
    <property type="entry name" value="Subtilisin-like"/>
    <property type="match status" value="1"/>
</dbReference>
<comment type="caution">
    <text evidence="5">The sequence shown here is derived from an EMBL/GenBank/DDBJ whole genome shotgun (WGS) entry which is preliminary data.</text>
</comment>
<proteinExistence type="inferred from homology"/>
<organism evidence="5 6">
    <name type="scientific">Artemisia annua</name>
    <name type="common">Sweet wormwood</name>
    <dbReference type="NCBI Taxonomy" id="35608"/>
    <lineage>
        <taxon>Eukaryota</taxon>
        <taxon>Viridiplantae</taxon>
        <taxon>Streptophyta</taxon>
        <taxon>Embryophyta</taxon>
        <taxon>Tracheophyta</taxon>
        <taxon>Spermatophyta</taxon>
        <taxon>Magnoliopsida</taxon>
        <taxon>eudicotyledons</taxon>
        <taxon>Gunneridae</taxon>
        <taxon>Pentapetalae</taxon>
        <taxon>asterids</taxon>
        <taxon>campanulids</taxon>
        <taxon>Asterales</taxon>
        <taxon>Asteraceae</taxon>
        <taxon>Asteroideae</taxon>
        <taxon>Anthemideae</taxon>
        <taxon>Artemisiinae</taxon>
        <taxon>Artemisia</taxon>
    </lineage>
</organism>
<evidence type="ECO:0000313" key="5">
    <source>
        <dbReference type="EMBL" id="PWA62674.1"/>
    </source>
</evidence>
<dbReference type="EMBL" id="PKPP01004816">
    <property type="protein sequence ID" value="PWA62674.1"/>
    <property type="molecule type" value="Genomic_DNA"/>
</dbReference>
<evidence type="ECO:0000256" key="2">
    <source>
        <dbReference type="ARBA" id="ARBA00022729"/>
    </source>
</evidence>
<evidence type="ECO:0000256" key="3">
    <source>
        <dbReference type="SAM" id="SignalP"/>
    </source>
</evidence>
<dbReference type="InterPro" id="IPR010259">
    <property type="entry name" value="S8pro/Inhibitor_I9"/>
</dbReference>
<name>A0A2U1MN81_ARTAN</name>
<evidence type="ECO:0000259" key="4">
    <source>
        <dbReference type="Pfam" id="PF05922"/>
    </source>
</evidence>
<keyword evidence="2 3" id="KW-0732">Signal</keyword>
<dbReference type="AlphaFoldDB" id="A0A2U1MN81"/>
<feature type="domain" description="Inhibitor I9" evidence="4">
    <location>
        <begin position="34"/>
        <end position="110"/>
    </location>
</feature>
<dbReference type="STRING" id="35608.A0A2U1MN81"/>
<keyword evidence="6" id="KW-1185">Reference proteome</keyword>
<reference evidence="5 6" key="1">
    <citation type="journal article" date="2018" name="Mol. Plant">
        <title>The genome of Artemisia annua provides insight into the evolution of Asteraceae family and artemisinin biosynthesis.</title>
        <authorList>
            <person name="Shen Q."/>
            <person name="Zhang L."/>
            <person name="Liao Z."/>
            <person name="Wang S."/>
            <person name="Yan T."/>
            <person name="Shi P."/>
            <person name="Liu M."/>
            <person name="Fu X."/>
            <person name="Pan Q."/>
            <person name="Wang Y."/>
            <person name="Lv Z."/>
            <person name="Lu X."/>
            <person name="Zhang F."/>
            <person name="Jiang W."/>
            <person name="Ma Y."/>
            <person name="Chen M."/>
            <person name="Hao X."/>
            <person name="Li L."/>
            <person name="Tang Y."/>
            <person name="Lv G."/>
            <person name="Zhou Y."/>
            <person name="Sun X."/>
            <person name="Brodelius P.E."/>
            <person name="Rose J.K.C."/>
            <person name="Tang K."/>
        </authorList>
    </citation>
    <scope>NUCLEOTIDE SEQUENCE [LARGE SCALE GENOMIC DNA]</scope>
    <source>
        <strain evidence="6">cv. Huhao1</strain>
        <tissue evidence="5">Leaf</tissue>
    </source>
</reference>
<dbReference type="Proteomes" id="UP000245207">
    <property type="component" value="Unassembled WGS sequence"/>
</dbReference>
<dbReference type="InterPro" id="IPR036852">
    <property type="entry name" value="Peptidase_S8/S53_dom_sf"/>
</dbReference>
<sequence length="238" mass="26907">MSTTSSLRVFFWLTVTFSIVFSDTLAADSNDFETYIVYMGDIPKISIPVSTVHISILQKIVGSRASKSLLRSYTRSFSGFVAKLTEDEKNQIARLNGVVSVFPNEKKQLHTTRSWDFMGFPQDVEREPLESDIIVGMLDTGVWPESDNFKDDGLGPPPSRWRGFCDSKNFTCNKVTIDRSDAHKPGRVCFAKSFDIMVCLPYQLYGTHGGNAARHLPALYNQNPSVHIYMNEFDLNRK</sequence>
<dbReference type="Gene3D" id="3.40.50.200">
    <property type="entry name" value="Peptidase S8/S53 domain"/>
    <property type="match status" value="1"/>
</dbReference>
<dbReference type="InterPro" id="IPR037045">
    <property type="entry name" value="S8pro/Inhibitor_I9_sf"/>
</dbReference>
<feature type="chain" id="PRO_5015644315" evidence="3">
    <location>
        <begin position="23"/>
        <end position="238"/>
    </location>
</feature>
<gene>
    <name evidence="5" type="ORF">CTI12_AA360740</name>
</gene>
<dbReference type="OrthoDB" id="2014869at2759"/>
<comment type="similarity">
    <text evidence="1">Belongs to the peptidase S8 family.</text>
</comment>
<evidence type="ECO:0000313" key="6">
    <source>
        <dbReference type="Proteomes" id="UP000245207"/>
    </source>
</evidence>
<dbReference type="GO" id="GO:0006508">
    <property type="term" value="P:proteolysis"/>
    <property type="evidence" value="ECO:0007669"/>
    <property type="project" value="InterPro"/>
</dbReference>
<evidence type="ECO:0000256" key="1">
    <source>
        <dbReference type="ARBA" id="ARBA00011073"/>
    </source>
</evidence>
<dbReference type="Gene3D" id="3.30.70.80">
    <property type="entry name" value="Peptidase S8 propeptide/proteinase inhibitor I9"/>
    <property type="match status" value="1"/>
</dbReference>
<dbReference type="GO" id="GO:0004252">
    <property type="term" value="F:serine-type endopeptidase activity"/>
    <property type="evidence" value="ECO:0007669"/>
    <property type="project" value="InterPro"/>
</dbReference>